<sequence length="184" mass="19802">MAAVGKAEPLRPSQGRSRRRRRTRPQVWRAGPRLLGAAKSTLIRDRCPLLTLWGRHISVVRCQPYGISAAGVGHQDTANIGCKPDCPPASPSQVHVLLDHVGAVASWPRGRRWSPSSSPPASRADAKVRLPKSQATGQVPVDVGPPLPSRSSPWASAPAAPLARMPSRDWPLPLSLVDVYTPFS</sequence>
<organism evidence="2 3">
    <name type="scientific">Eschrichtius robustus</name>
    <name type="common">California gray whale</name>
    <name type="synonym">Eschrichtius gibbosus</name>
    <dbReference type="NCBI Taxonomy" id="9764"/>
    <lineage>
        <taxon>Eukaryota</taxon>
        <taxon>Metazoa</taxon>
        <taxon>Chordata</taxon>
        <taxon>Craniata</taxon>
        <taxon>Vertebrata</taxon>
        <taxon>Euteleostomi</taxon>
        <taxon>Mammalia</taxon>
        <taxon>Eutheria</taxon>
        <taxon>Laurasiatheria</taxon>
        <taxon>Artiodactyla</taxon>
        <taxon>Whippomorpha</taxon>
        <taxon>Cetacea</taxon>
        <taxon>Mysticeti</taxon>
        <taxon>Eschrichtiidae</taxon>
        <taxon>Eschrichtius</taxon>
    </lineage>
</organism>
<dbReference type="Proteomes" id="UP001159641">
    <property type="component" value="Unassembled WGS sequence"/>
</dbReference>
<protein>
    <submittedName>
        <fullName evidence="2">Uncharacterized protein</fullName>
    </submittedName>
</protein>
<feature type="compositionally biased region" description="Low complexity" evidence="1">
    <location>
        <begin position="149"/>
        <end position="163"/>
    </location>
</feature>
<keyword evidence="3" id="KW-1185">Reference proteome</keyword>
<reference evidence="2 3" key="1">
    <citation type="submission" date="2022-11" db="EMBL/GenBank/DDBJ databases">
        <title>Whole genome sequence of Eschrichtius robustus ER-17-0199.</title>
        <authorList>
            <person name="Bruniche-Olsen A."/>
            <person name="Black A.N."/>
            <person name="Fields C.J."/>
            <person name="Walden K."/>
            <person name="Dewoody J.A."/>
        </authorList>
    </citation>
    <scope>NUCLEOTIDE SEQUENCE [LARGE SCALE GENOMIC DNA]</scope>
    <source>
        <strain evidence="2">ER-17-0199</strain>
        <tissue evidence="2">Blubber</tissue>
    </source>
</reference>
<name>A0AB34HCH9_ESCRO</name>
<gene>
    <name evidence="2" type="ORF">J1605_021616</name>
</gene>
<evidence type="ECO:0000256" key="1">
    <source>
        <dbReference type="SAM" id="MobiDB-lite"/>
    </source>
</evidence>
<comment type="caution">
    <text evidence="2">The sequence shown here is derived from an EMBL/GenBank/DDBJ whole genome shotgun (WGS) entry which is preliminary data.</text>
</comment>
<feature type="region of interest" description="Disordered" evidence="1">
    <location>
        <begin position="108"/>
        <end position="163"/>
    </location>
</feature>
<feature type="compositionally biased region" description="Low complexity" evidence="1">
    <location>
        <begin position="108"/>
        <end position="123"/>
    </location>
</feature>
<accession>A0AB34HCH9</accession>
<evidence type="ECO:0000313" key="3">
    <source>
        <dbReference type="Proteomes" id="UP001159641"/>
    </source>
</evidence>
<proteinExistence type="predicted"/>
<evidence type="ECO:0000313" key="2">
    <source>
        <dbReference type="EMBL" id="KAJ8789918.1"/>
    </source>
</evidence>
<dbReference type="AlphaFoldDB" id="A0AB34HCH9"/>
<dbReference type="EMBL" id="JAIQCJ010001387">
    <property type="protein sequence ID" value="KAJ8789918.1"/>
    <property type="molecule type" value="Genomic_DNA"/>
</dbReference>
<feature type="region of interest" description="Disordered" evidence="1">
    <location>
        <begin position="1"/>
        <end position="26"/>
    </location>
</feature>